<feature type="transmembrane region" description="Helical" evidence="7">
    <location>
        <begin position="390"/>
        <end position="410"/>
    </location>
</feature>
<keyword evidence="10" id="KW-1185">Reference proteome</keyword>
<evidence type="ECO:0000259" key="8">
    <source>
        <dbReference type="PROSITE" id="PS50850"/>
    </source>
</evidence>
<comment type="caution">
    <text evidence="9">The sequence shown here is derived from an EMBL/GenBank/DDBJ whole genome shotgun (WGS) entry which is preliminary data.</text>
</comment>
<keyword evidence="4 7" id="KW-0812">Transmembrane</keyword>
<evidence type="ECO:0000256" key="4">
    <source>
        <dbReference type="ARBA" id="ARBA00022692"/>
    </source>
</evidence>
<evidence type="ECO:0000313" key="10">
    <source>
        <dbReference type="Proteomes" id="UP001596977"/>
    </source>
</evidence>
<feature type="transmembrane region" description="Helical" evidence="7">
    <location>
        <begin position="262"/>
        <end position="286"/>
    </location>
</feature>
<evidence type="ECO:0000256" key="2">
    <source>
        <dbReference type="ARBA" id="ARBA00022448"/>
    </source>
</evidence>
<keyword evidence="3" id="KW-1003">Cell membrane</keyword>
<evidence type="ECO:0000256" key="6">
    <source>
        <dbReference type="ARBA" id="ARBA00023136"/>
    </source>
</evidence>
<keyword evidence="6 7" id="KW-0472">Membrane</keyword>
<feature type="transmembrane region" description="Helical" evidence="7">
    <location>
        <begin position="27"/>
        <end position="48"/>
    </location>
</feature>
<evidence type="ECO:0000256" key="3">
    <source>
        <dbReference type="ARBA" id="ARBA00022475"/>
    </source>
</evidence>
<dbReference type="RefSeq" id="WP_264945697.1">
    <property type="nucleotide sequence ID" value="NZ_JAPDRA010000009.1"/>
</dbReference>
<dbReference type="SUPFAM" id="SSF103473">
    <property type="entry name" value="MFS general substrate transporter"/>
    <property type="match status" value="1"/>
</dbReference>
<feature type="transmembrane region" description="Helical" evidence="7">
    <location>
        <begin position="322"/>
        <end position="342"/>
    </location>
</feature>
<proteinExistence type="predicted"/>
<keyword evidence="5 7" id="KW-1133">Transmembrane helix</keyword>
<gene>
    <name evidence="9" type="ORF">ACFQ1E_16400</name>
</gene>
<feature type="transmembrane region" description="Helical" evidence="7">
    <location>
        <begin position="168"/>
        <end position="189"/>
    </location>
</feature>
<evidence type="ECO:0000256" key="7">
    <source>
        <dbReference type="SAM" id="Phobius"/>
    </source>
</evidence>
<organism evidence="9 10">
    <name type="scientific">Sphingomonas canadensis</name>
    <dbReference type="NCBI Taxonomy" id="1219257"/>
    <lineage>
        <taxon>Bacteria</taxon>
        <taxon>Pseudomonadati</taxon>
        <taxon>Pseudomonadota</taxon>
        <taxon>Alphaproteobacteria</taxon>
        <taxon>Sphingomonadales</taxon>
        <taxon>Sphingomonadaceae</taxon>
        <taxon>Sphingomonas</taxon>
    </lineage>
</organism>
<feature type="transmembrane region" description="Helical" evidence="7">
    <location>
        <begin position="298"/>
        <end position="316"/>
    </location>
</feature>
<dbReference type="InterPro" id="IPR036259">
    <property type="entry name" value="MFS_trans_sf"/>
</dbReference>
<feature type="transmembrane region" description="Helical" evidence="7">
    <location>
        <begin position="60"/>
        <end position="84"/>
    </location>
</feature>
<dbReference type="InterPro" id="IPR020846">
    <property type="entry name" value="MFS_dom"/>
</dbReference>
<evidence type="ECO:0000256" key="1">
    <source>
        <dbReference type="ARBA" id="ARBA00004651"/>
    </source>
</evidence>
<protein>
    <submittedName>
        <fullName evidence="9">MFS transporter</fullName>
    </submittedName>
</protein>
<feature type="transmembrane region" description="Helical" evidence="7">
    <location>
        <begin position="122"/>
        <end position="147"/>
    </location>
</feature>
<dbReference type="Proteomes" id="UP001596977">
    <property type="component" value="Unassembled WGS sequence"/>
</dbReference>
<feature type="transmembrane region" description="Helical" evidence="7">
    <location>
        <begin position="362"/>
        <end position="384"/>
    </location>
</feature>
<feature type="domain" description="Major facilitator superfamily (MFS) profile" evidence="8">
    <location>
        <begin position="26"/>
        <end position="413"/>
    </location>
</feature>
<evidence type="ECO:0000256" key="5">
    <source>
        <dbReference type="ARBA" id="ARBA00022989"/>
    </source>
</evidence>
<dbReference type="Gene3D" id="1.20.1250.20">
    <property type="entry name" value="MFS general substrate transporter like domains"/>
    <property type="match status" value="1"/>
</dbReference>
<dbReference type="Pfam" id="PF05977">
    <property type="entry name" value="MFS_3"/>
    <property type="match status" value="1"/>
</dbReference>
<dbReference type="InterPro" id="IPR010290">
    <property type="entry name" value="TM_effector"/>
</dbReference>
<dbReference type="PANTHER" id="PTHR23513">
    <property type="entry name" value="INTEGRAL MEMBRANE EFFLUX PROTEIN-RELATED"/>
    <property type="match status" value="1"/>
</dbReference>
<dbReference type="EMBL" id="JBHTJG010000009">
    <property type="protein sequence ID" value="MFD0947925.1"/>
    <property type="molecule type" value="Genomic_DNA"/>
</dbReference>
<dbReference type="PANTHER" id="PTHR23513:SF11">
    <property type="entry name" value="STAPHYLOFERRIN A TRANSPORTER"/>
    <property type="match status" value="1"/>
</dbReference>
<comment type="subcellular location">
    <subcellularLocation>
        <location evidence="1">Cell membrane</location>
        <topology evidence="1">Multi-pass membrane protein</topology>
    </subcellularLocation>
</comment>
<keyword evidence="2" id="KW-0813">Transport</keyword>
<feature type="transmembrane region" description="Helical" evidence="7">
    <location>
        <begin position="96"/>
        <end position="116"/>
    </location>
</feature>
<reference evidence="10" key="1">
    <citation type="journal article" date="2019" name="Int. J. Syst. Evol. Microbiol.">
        <title>The Global Catalogue of Microorganisms (GCM) 10K type strain sequencing project: providing services to taxonomists for standard genome sequencing and annotation.</title>
        <authorList>
            <consortium name="The Broad Institute Genomics Platform"/>
            <consortium name="The Broad Institute Genome Sequencing Center for Infectious Disease"/>
            <person name="Wu L."/>
            <person name="Ma J."/>
        </authorList>
    </citation>
    <scope>NUCLEOTIDE SEQUENCE [LARGE SCALE GENOMIC DNA]</scope>
    <source>
        <strain evidence="10">CCUG 62982</strain>
    </source>
</reference>
<accession>A0ABW3HC03</accession>
<dbReference type="CDD" id="cd06173">
    <property type="entry name" value="MFS_MefA_like"/>
    <property type="match status" value="1"/>
</dbReference>
<evidence type="ECO:0000313" key="9">
    <source>
        <dbReference type="EMBL" id="MFD0947925.1"/>
    </source>
</evidence>
<name>A0ABW3HC03_9SPHN</name>
<sequence>MGRTNSDPGGAAPARARHRSALSDRRFLVYTMANGISSLGLWVQRLAIGWLSWELTHSEIWVGVIAFSLMGPTFFLSPFFGVWIDRLEPLRTATAINVLTALWATMLALFSLAGMLRIEMLFAISVLIGITSAAYAPTRISILPALVPRELLPSAIGISAMIFNGSRLLGPAIAGAVLVALPMAAAFLINAITYAPLIYALAKVRSAPAPKPPKEPFFRQLAEGFAYAGTHPFIRLQLLLTAWGALFGRSILEVLPVYADRLYAASTGGLAILSGAAGAGALVAAFLSSRQRFDSRGLQLGSISLAVVNAAALLVLPVYDNLWLGAFCVMLVGFGSTGSAVLSQTLVQVEVEDRIRGRVSSLWGMASLGGSAFGGLTLGILLRLLDVHHATLVTAVIALVMPAIAWRIVWRRKPEPRRGLESAPLETVAPE</sequence>
<dbReference type="PROSITE" id="PS50850">
    <property type="entry name" value="MFS"/>
    <property type="match status" value="1"/>
</dbReference>